<dbReference type="EMBL" id="JANFQO010000011">
    <property type="protein sequence ID" value="MCQ4165729.1"/>
    <property type="molecule type" value="Genomic_DNA"/>
</dbReference>
<gene>
    <name evidence="5" type="ORF">NM961_13495</name>
</gene>
<keyword evidence="3" id="KW-0472">Membrane</keyword>
<feature type="region of interest" description="Disordered" evidence="2">
    <location>
        <begin position="60"/>
        <end position="82"/>
    </location>
</feature>
<evidence type="ECO:0000256" key="3">
    <source>
        <dbReference type="SAM" id="Phobius"/>
    </source>
</evidence>
<keyword evidence="6" id="KW-1185">Reference proteome</keyword>
<comment type="similarity">
    <text evidence="1">Belongs to the N-Me-Phe pilin family.</text>
</comment>
<feature type="domain" description="GYF" evidence="4">
    <location>
        <begin position="5"/>
        <end position="53"/>
    </location>
</feature>
<dbReference type="Gene3D" id="3.30.700.10">
    <property type="entry name" value="Glycoprotein, Type 4 Pilin"/>
    <property type="match status" value="1"/>
</dbReference>
<sequence>MSKNWYYADRRRQQQGPVSSDGLLAALQRGEVDMSSLVWHEQLPGWVPLSQVAAELGLRNVAPPPPPRPRPAAGQIAARPPRSGSSTWVIVLVVVFFFILCVGGILAAIAIPAYQDYTIRSRVAQVVLAGRAQRIAVAEFFVAQQRCPRNGDEGFNAPENYADQYVASIRFEAGAGECVMRLAARNLGSSRLDNAEIIMAMDKDMNWTEAANVPDKYLPSYMRRR</sequence>
<organism evidence="5 6">
    <name type="scientific">Tahibacter harae</name>
    <dbReference type="NCBI Taxonomy" id="2963937"/>
    <lineage>
        <taxon>Bacteria</taxon>
        <taxon>Pseudomonadati</taxon>
        <taxon>Pseudomonadota</taxon>
        <taxon>Gammaproteobacteria</taxon>
        <taxon>Lysobacterales</taxon>
        <taxon>Rhodanobacteraceae</taxon>
        <taxon>Tahibacter</taxon>
    </lineage>
</organism>
<keyword evidence="3" id="KW-0812">Transmembrane</keyword>
<evidence type="ECO:0000256" key="1">
    <source>
        <dbReference type="ARBA" id="ARBA00005233"/>
    </source>
</evidence>
<dbReference type="InterPro" id="IPR025640">
    <property type="entry name" value="GYF_2"/>
</dbReference>
<dbReference type="Pfam" id="PF14237">
    <property type="entry name" value="GYF_2"/>
    <property type="match status" value="1"/>
</dbReference>
<keyword evidence="3" id="KW-1133">Transmembrane helix</keyword>
<name>A0ABT1QTX2_9GAMM</name>
<dbReference type="Proteomes" id="UP001165498">
    <property type="component" value="Unassembled WGS sequence"/>
</dbReference>
<dbReference type="Pfam" id="PF00114">
    <property type="entry name" value="Pilin"/>
    <property type="match status" value="1"/>
</dbReference>
<dbReference type="InterPro" id="IPR001082">
    <property type="entry name" value="Pilin"/>
</dbReference>
<evidence type="ECO:0000256" key="2">
    <source>
        <dbReference type="SAM" id="MobiDB-lite"/>
    </source>
</evidence>
<evidence type="ECO:0000259" key="4">
    <source>
        <dbReference type="Pfam" id="PF14237"/>
    </source>
</evidence>
<proteinExistence type="inferred from homology"/>
<reference evidence="5" key="1">
    <citation type="submission" date="2022-07" db="EMBL/GenBank/DDBJ databases">
        <title>Tahibacter sp., a new gammaproteobacterium isolated from the silt sample collected at pig farm.</title>
        <authorList>
            <person name="Chen H."/>
        </authorList>
    </citation>
    <scope>NUCLEOTIDE SEQUENCE</scope>
    <source>
        <strain evidence="5">P2K</strain>
    </source>
</reference>
<protein>
    <submittedName>
        <fullName evidence="5">GYF domain-containing protein</fullName>
    </submittedName>
</protein>
<feature type="compositionally biased region" description="Low complexity" evidence="2">
    <location>
        <begin position="71"/>
        <end position="82"/>
    </location>
</feature>
<evidence type="ECO:0000313" key="6">
    <source>
        <dbReference type="Proteomes" id="UP001165498"/>
    </source>
</evidence>
<dbReference type="RefSeq" id="WP_255914918.1">
    <property type="nucleotide sequence ID" value="NZ_JANFQO010000011.1"/>
</dbReference>
<dbReference type="SUPFAM" id="SSF54523">
    <property type="entry name" value="Pili subunits"/>
    <property type="match status" value="1"/>
</dbReference>
<feature type="transmembrane region" description="Helical" evidence="3">
    <location>
        <begin position="88"/>
        <end position="114"/>
    </location>
</feature>
<dbReference type="InterPro" id="IPR045584">
    <property type="entry name" value="Pilin-like"/>
</dbReference>
<accession>A0ABT1QTX2</accession>
<comment type="caution">
    <text evidence="5">The sequence shown here is derived from an EMBL/GenBank/DDBJ whole genome shotgun (WGS) entry which is preliminary data.</text>
</comment>
<evidence type="ECO:0000313" key="5">
    <source>
        <dbReference type="EMBL" id="MCQ4165729.1"/>
    </source>
</evidence>